<dbReference type="OrthoDB" id="948134at2"/>
<comment type="caution">
    <text evidence="3">The sequence shown here is derived from an EMBL/GenBank/DDBJ whole genome shotgun (WGS) entry which is preliminary data.</text>
</comment>
<feature type="transmembrane region" description="Helical" evidence="1">
    <location>
        <begin position="39"/>
        <end position="60"/>
    </location>
</feature>
<dbReference type="InterPro" id="IPR032816">
    <property type="entry name" value="VTT_dom"/>
</dbReference>
<dbReference type="Pfam" id="PF09335">
    <property type="entry name" value="VTT_dom"/>
    <property type="match status" value="1"/>
</dbReference>
<accession>S9S6L3</accession>
<reference evidence="3 4" key="1">
    <citation type="submission" date="2013-04" db="EMBL/GenBank/DDBJ databases">
        <authorList>
            <person name="Kuznetsov B."/>
            <person name="Ivanovsky R."/>
        </authorList>
    </citation>
    <scope>NUCLEOTIDE SEQUENCE [LARGE SCALE GENOMIC DNA]</scope>
    <source>
        <strain evidence="3 4">MGU-K5</strain>
    </source>
</reference>
<dbReference type="AlphaFoldDB" id="S9S6L3"/>
<dbReference type="InterPro" id="IPR051311">
    <property type="entry name" value="DedA_domain"/>
</dbReference>
<organism evidence="3 4">
    <name type="scientific">Magnetospirillum fulvum MGU-K5</name>
    <dbReference type="NCBI Taxonomy" id="1316936"/>
    <lineage>
        <taxon>Bacteria</taxon>
        <taxon>Pseudomonadati</taxon>
        <taxon>Pseudomonadota</taxon>
        <taxon>Alphaproteobacteria</taxon>
        <taxon>Rhodospirillales</taxon>
        <taxon>Rhodospirillaceae</taxon>
        <taxon>Magnetospirillum</taxon>
    </lineage>
</organism>
<evidence type="ECO:0000313" key="3">
    <source>
        <dbReference type="EMBL" id="EPY01502.1"/>
    </source>
</evidence>
<sequence length="190" mass="20960">MEDLIGQWGYLAIVIGTFFEGETVLVLGGFAAHQGVLRLDLVIACAFAGSFCGDQVWFWFGRRFGRRWLDAHPGKVPAIERVTRMLDRWGTWFVLSFRFLYGVRSVSTVALGLSSISALRFAALNLISAAVWAGAVGSLGYLSGNAVEAVLGRLQYWEHRILVALAIAAAIYVIHLLVRRYLHNRTSTGA</sequence>
<dbReference type="GO" id="GO:0005886">
    <property type="term" value="C:plasma membrane"/>
    <property type="evidence" value="ECO:0007669"/>
    <property type="project" value="TreeGrafter"/>
</dbReference>
<keyword evidence="1" id="KW-0812">Transmembrane</keyword>
<dbReference type="Proteomes" id="UP000015350">
    <property type="component" value="Unassembled WGS sequence"/>
</dbReference>
<dbReference type="PANTHER" id="PTHR42709:SF2">
    <property type="entry name" value="INNER MEMBRANE PROTEIN YOHD"/>
    <property type="match status" value="1"/>
</dbReference>
<feature type="transmembrane region" description="Helical" evidence="1">
    <location>
        <begin position="92"/>
        <end position="114"/>
    </location>
</feature>
<dbReference type="PANTHER" id="PTHR42709">
    <property type="entry name" value="ALKALINE PHOSPHATASE LIKE PROTEIN"/>
    <property type="match status" value="1"/>
</dbReference>
<dbReference type="EMBL" id="AQPH01000038">
    <property type="protein sequence ID" value="EPY01502.1"/>
    <property type="molecule type" value="Genomic_DNA"/>
</dbReference>
<dbReference type="eggNOG" id="COG0586">
    <property type="taxonomic scope" value="Bacteria"/>
</dbReference>
<protein>
    <recommendedName>
        <fullName evidence="2">VTT domain-containing protein</fullName>
    </recommendedName>
</protein>
<evidence type="ECO:0000313" key="4">
    <source>
        <dbReference type="Proteomes" id="UP000015350"/>
    </source>
</evidence>
<dbReference type="RefSeq" id="WP_021132460.1">
    <property type="nucleotide sequence ID" value="NZ_AQPH01000038.1"/>
</dbReference>
<evidence type="ECO:0000259" key="2">
    <source>
        <dbReference type="Pfam" id="PF09335"/>
    </source>
</evidence>
<keyword evidence="1" id="KW-1133">Transmembrane helix</keyword>
<feature type="domain" description="VTT" evidence="2">
    <location>
        <begin position="21"/>
        <end position="141"/>
    </location>
</feature>
<dbReference type="STRING" id="1316936.K678_10731"/>
<feature type="transmembrane region" description="Helical" evidence="1">
    <location>
        <begin position="121"/>
        <end position="141"/>
    </location>
</feature>
<feature type="transmembrane region" description="Helical" evidence="1">
    <location>
        <begin position="12"/>
        <end position="32"/>
    </location>
</feature>
<name>S9S6L3_MAGFU</name>
<evidence type="ECO:0000256" key="1">
    <source>
        <dbReference type="SAM" id="Phobius"/>
    </source>
</evidence>
<feature type="transmembrane region" description="Helical" evidence="1">
    <location>
        <begin position="161"/>
        <end position="178"/>
    </location>
</feature>
<keyword evidence="1" id="KW-0472">Membrane</keyword>
<gene>
    <name evidence="3" type="ORF">K678_10731</name>
</gene>
<proteinExistence type="predicted"/>